<dbReference type="Proteomes" id="UP000318864">
    <property type="component" value="Unassembled WGS sequence"/>
</dbReference>
<accession>A0A4V3VLP0</accession>
<gene>
    <name evidence="2" type="ORF">D8Y22_03450</name>
</gene>
<comment type="caution">
    <text evidence="2">The sequence shown here is derived from an EMBL/GenBank/DDBJ whole genome shotgun (WGS) entry which is preliminary data.</text>
</comment>
<feature type="domain" description="Halobacterial output" evidence="1">
    <location>
        <begin position="13"/>
        <end position="80"/>
    </location>
</feature>
<evidence type="ECO:0000259" key="1">
    <source>
        <dbReference type="Pfam" id="PF18545"/>
    </source>
</evidence>
<reference evidence="2 3" key="1">
    <citation type="submission" date="2018-10" db="EMBL/GenBank/DDBJ databases">
        <title>Natronolimnobius sp. XQ-INN 246 isolated from Inner Mongolia Autonomous Region of China.</title>
        <authorList>
            <person name="Xue Q."/>
        </authorList>
    </citation>
    <scope>NUCLEOTIDE SEQUENCE [LARGE SCALE GENOMIC DNA]</scope>
    <source>
        <strain evidence="2 3">XQ-INN 246</strain>
    </source>
</reference>
<dbReference type="Pfam" id="PF18545">
    <property type="entry name" value="HalOD1"/>
    <property type="match status" value="1"/>
</dbReference>
<keyword evidence="3" id="KW-1185">Reference proteome</keyword>
<dbReference type="InterPro" id="IPR040624">
    <property type="entry name" value="HalOD1"/>
</dbReference>
<proteinExistence type="predicted"/>
<sequence>MSDPTESQSHTTTRPISERVIRAVASHEGRDPLDLEPPLYDAINPESLDALFKQDTVDGRLTFEWQGYRIDVTADGSVDLTKR</sequence>
<name>A0A4V3VLP0_9EURY</name>
<dbReference type="EMBL" id="RBZW01000011">
    <property type="protein sequence ID" value="THE66367.1"/>
    <property type="molecule type" value="Genomic_DNA"/>
</dbReference>
<organism evidence="2 3">
    <name type="scientific">Salinadaptatus halalkaliphilus</name>
    <dbReference type="NCBI Taxonomy" id="2419781"/>
    <lineage>
        <taxon>Archaea</taxon>
        <taxon>Methanobacteriati</taxon>
        <taxon>Methanobacteriota</taxon>
        <taxon>Stenosarchaea group</taxon>
        <taxon>Halobacteria</taxon>
        <taxon>Halobacteriales</taxon>
        <taxon>Natrialbaceae</taxon>
        <taxon>Salinadaptatus</taxon>
    </lineage>
</organism>
<protein>
    <recommendedName>
        <fullName evidence="1">Halobacterial output domain-containing protein</fullName>
    </recommendedName>
</protein>
<evidence type="ECO:0000313" key="2">
    <source>
        <dbReference type="EMBL" id="THE66367.1"/>
    </source>
</evidence>
<dbReference type="AlphaFoldDB" id="A0A4V3VLP0"/>
<evidence type="ECO:0000313" key="3">
    <source>
        <dbReference type="Proteomes" id="UP000318864"/>
    </source>
</evidence>